<dbReference type="GO" id="GO:0005851">
    <property type="term" value="C:eukaryotic translation initiation factor 2B complex"/>
    <property type="evidence" value="ECO:0007669"/>
    <property type="project" value="TreeGrafter"/>
</dbReference>
<comment type="subunit">
    <text evidence="9">Component of the translation initiation factor 2B (eIF2B) complex which is a heterodecamer of two sets of five different subunits: alpha, beta, gamma, delta and epsilon. Subunits alpha, beta and delta comprise a regulatory subcomplex and subunits epsilon and gamma comprise a catalytic subcomplex. Within the complex, the hexameric regulatory complex resides at the center, with the two heterodimeric catalytic subcomplexes bound on opposite sides.</text>
</comment>
<dbReference type="CDD" id="cd04198">
    <property type="entry name" value="eIF-2B_gamma_N"/>
    <property type="match status" value="1"/>
</dbReference>
<dbReference type="PANTHER" id="PTHR45989:SF1">
    <property type="entry name" value="TRANSLATION INITIATION FACTOR EIF-2B SUBUNIT GAMMA"/>
    <property type="match status" value="1"/>
</dbReference>
<reference evidence="12 13" key="1">
    <citation type="submission" date="2020-08" db="EMBL/GenBank/DDBJ databases">
        <title>Aphidius gifuensis genome sequencing and assembly.</title>
        <authorList>
            <person name="Du Z."/>
        </authorList>
    </citation>
    <scope>NUCLEOTIDE SEQUENCE [LARGE SCALE GENOMIC DNA]</scope>
    <source>
        <strain evidence="12">YNYX2018</strain>
        <tissue evidence="12">Adults</tissue>
    </source>
</reference>
<evidence type="ECO:0000256" key="3">
    <source>
        <dbReference type="ARBA" id="ARBA00022490"/>
    </source>
</evidence>
<evidence type="ECO:0000259" key="11">
    <source>
        <dbReference type="Pfam" id="PF25084"/>
    </source>
</evidence>
<dbReference type="InterPro" id="IPR029044">
    <property type="entry name" value="Nucleotide-diphossugar_trans"/>
</dbReference>
<dbReference type="OrthoDB" id="10250549at2759"/>
<dbReference type="EMBL" id="JACMRX010000002">
    <property type="protein sequence ID" value="KAF7994727.1"/>
    <property type="molecule type" value="Genomic_DNA"/>
</dbReference>
<comment type="similarity">
    <text evidence="2">Belongs to the eIF-2B gamma/epsilon subunits family.</text>
</comment>
<protein>
    <recommendedName>
        <fullName evidence="6">Translation initiation factor eIF2B subunit gamma</fullName>
    </recommendedName>
    <alternativeName>
        <fullName evidence="7">eIF2B GDP-GTP exchange factor subunit gamma</fullName>
    </alternativeName>
</protein>
<evidence type="ECO:0000256" key="4">
    <source>
        <dbReference type="ARBA" id="ARBA00022540"/>
    </source>
</evidence>
<dbReference type="Proteomes" id="UP000639338">
    <property type="component" value="Unassembled WGS sequence"/>
</dbReference>
<keyword evidence="3" id="KW-0963">Cytoplasm</keyword>
<evidence type="ECO:0000256" key="9">
    <source>
        <dbReference type="ARBA" id="ARBA00046432"/>
    </source>
</evidence>
<evidence type="ECO:0000313" key="12">
    <source>
        <dbReference type="EMBL" id="KAF7994727.1"/>
    </source>
</evidence>
<evidence type="ECO:0000256" key="1">
    <source>
        <dbReference type="ARBA" id="ARBA00004514"/>
    </source>
</evidence>
<comment type="function">
    <text evidence="8">Acts as a component of the translation initiation factor 2B (eIF2B) complex, which catalyzes the exchange of GDP for GTP on the eukaryotic initiation factor 2 (eIF2) complex gamma subunit. Its guanine nucleotide exchange factor activity is repressed when bound to eIF2 complex phosphorylated on the alpha subunit, thereby limiting the amount of methionyl-initiator methionine tRNA available to the ribosome and consequently global translation is repressed.</text>
</comment>
<evidence type="ECO:0000259" key="10">
    <source>
        <dbReference type="Pfam" id="PF00483"/>
    </source>
</evidence>
<dbReference type="PANTHER" id="PTHR45989">
    <property type="entry name" value="TRANSLATION INITIATION FACTOR EIF-2B SUBUNIT GAMMA"/>
    <property type="match status" value="1"/>
</dbReference>
<dbReference type="Gene3D" id="2.160.10.10">
    <property type="entry name" value="Hexapeptide repeat proteins"/>
    <property type="match status" value="1"/>
</dbReference>
<comment type="subcellular location">
    <subcellularLocation>
        <location evidence="1">Cytoplasm</location>
        <location evidence="1">Cytosol</location>
    </subcellularLocation>
</comment>
<feature type="domain" description="Nucleotidyl transferase" evidence="10">
    <location>
        <begin position="9"/>
        <end position="143"/>
    </location>
</feature>
<keyword evidence="4" id="KW-0396">Initiation factor</keyword>
<dbReference type="Pfam" id="PF25084">
    <property type="entry name" value="LbH_EIF2B"/>
    <property type="match status" value="1"/>
</dbReference>
<dbReference type="GO" id="GO:0003743">
    <property type="term" value="F:translation initiation factor activity"/>
    <property type="evidence" value="ECO:0007669"/>
    <property type="project" value="UniProtKB-KW"/>
</dbReference>
<dbReference type="Pfam" id="PF00483">
    <property type="entry name" value="NTP_transferase"/>
    <property type="match status" value="1"/>
</dbReference>
<evidence type="ECO:0000313" key="13">
    <source>
        <dbReference type="Proteomes" id="UP000639338"/>
    </source>
</evidence>
<proteinExistence type="inferred from homology"/>
<dbReference type="AlphaFoldDB" id="A0A835CSW0"/>
<evidence type="ECO:0000256" key="8">
    <source>
        <dbReference type="ARBA" id="ARBA00045373"/>
    </source>
</evidence>
<sequence length="454" mass="50951">MVKYIEFQAVVLAGGKGSRMTELTAGKPKCLLPIHNNPMIYYPLRSLERAGFNDAIIIVIESMKREITAAIDKLNLSIKIEYIGIPDGEDLGTADALRFIGDKINHDFVVVSCDLIADINITDILNSYRIHNSSLTALMLSSPKVPSTFITPGPKSKQKPETDLIGIDNNTNRLVFLASASDFEENIDISQKLLRKHTSFTIHSKLMDAHFYVMNKWVLDFLLHNKKFGTLKGELLPYIVSKQLSKPQKIINDDKHESIVKMNMKEDIFRFAVEKLYDAEIRKMSAFNDHGYDLADTYHRDPIRCYAHIIKDQFGLRANTVQMYSYANSMLPELSFCNITNNPISPLAVVKSTQIADCKIDEGTTVGEKTSLKHSHIGPSSIIESKTRISDSVIMGNVTIKQRCNIQNSILCNGCVIEEGTELKNCLVGAQHVVGSEENHSREVLTDLDRLMEI</sequence>
<dbReference type="InterPro" id="IPR056764">
    <property type="entry name" value="LbH_EIF2B3/5"/>
</dbReference>
<dbReference type="GO" id="GO:0005085">
    <property type="term" value="F:guanyl-nucleotide exchange factor activity"/>
    <property type="evidence" value="ECO:0007669"/>
    <property type="project" value="TreeGrafter"/>
</dbReference>
<comment type="caution">
    <text evidence="12">The sequence shown here is derived from an EMBL/GenBank/DDBJ whole genome shotgun (WGS) entry which is preliminary data.</text>
</comment>
<dbReference type="GO" id="GO:0005829">
    <property type="term" value="C:cytosol"/>
    <property type="evidence" value="ECO:0007669"/>
    <property type="project" value="UniProtKB-SubCell"/>
</dbReference>
<evidence type="ECO:0000256" key="2">
    <source>
        <dbReference type="ARBA" id="ARBA00007878"/>
    </source>
</evidence>
<evidence type="ECO:0000256" key="5">
    <source>
        <dbReference type="ARBA" id="ARBA00022917"/>
    </source>
</evidence>
<keyword evidence="13" id="KW-1185">Reference proteome</keyword>
<evidence type="ECO:0000256" key="6">
    <source>
        <dbReference type="ARBA" id="ARBA00044196"/>
    </source>
</evidence>
<keyword evidence="5" id="KW-0648">Protein biosynthesis</keyword>
<accession>A0A835CSW0</accession>
<dbReference type="InterPro" id="IPR051960">
    <property type="entry name" value="eIF2B_gamma"/>
</dbReference>
<name>A0A835CSW0_APHGI</name>
<dbReference type="GO" id="GO:0002183">
    <property type="term" value="P:cytoplasmic translational initiation"/>
    <property type="evidence" value="ECO:0007669"/>
    <property type="project" value="TreeGrafter"/>
</dbReference>
<feature type="domain" description="EIF2B subunit epsilon/gamma LbH" evidence="11">
    <location>
        <begin position="355"/>
        <end position="437"/>
    </location>
</feature>
<dbReference type="SUPFAM" id="SSF53448">
    <property type="entry name" value="Nucleotide-diphospho-sugar transferases"/>
    <property type="match status" value="1"/>
</dbReference>
<organism evidence="12 13">
    <name type="scientific">Aphidius gifuensis</name>
    <name type="common">Parasitoid wasp</name>
    <dbReference type="NCBI Taxonomy" id="684658"/>
    <lineage>
        <taxon>Eukaryota</taxon>
        <taxon>Metazoa</taxon>
        <taxon>Ecdysozoa</taxon>
        <taxon>Arthropoda</taxon>
        <taxon>Hexapoda</taxon>
        <taxon>Insecta</taxon>
        <taxon>Pterygota</taxon>
        <taxon>Neoptera</taxon>
        <taxon>Endopterygota</taxon>
        <taxon>Hymenoptera</taxon>
        <taxon>Apocrita</taxon>
        <taxon>Ichneumonoidea</taxon>
        <taxon>Braconidae</taxon>
        <taxon>Aphidiinae</taxon>
        <taxon>Aphidius</taxon>
    </lineage>
</organism>
<gene>
    <name evidence="12" type="ORF">HCN44_004199</name>
</gene>
<dbReference type="InterPro" id="IPR005835">
    <property type="entry name" value="NTP_transferase_dom"/>
</dbReference>
<evidence type="ECO:0000256" key="7">
    <source>
        <dbReference type="ARBA" id="ARBA00044229"/>
    </source>
</evidence>
<dbReference type="Gene3D" id="3.90.550.10">
    <property type="entry name" value="Spore Coat Polysaccharide Biosynthesis Protein SpsA, Chain A"/>
    <property type="match status" value="1"/>
</dbReference>